<comment type="caution">
    <text evidence="3">The sequence shown here is derived from an EMBL/GenBank/DDBJ whole genome shotgun (WGS) entry which is preliminary data.</text>
</comment>
<keyword evidence="1" id="KW-1133">Transmembrane helix</keyword>
<feature type="chain" id="PRO_5040854009" description="Secreted protein with PEP-CTERM sorting signal" evidence="2">
    <location>
        <begin position="24"/>
        <end position="213"/>
    </location>
</feature>
<evidence type="ECO:0000313" key="4">
    <source>
        <dbReference type="Proteomes" id="UP001155241"/>
    </source>
</evidence>
<keyword evidence="4" id="KW-1185">Reference proteome</keyword>
<evidence type="ECO:0008006" key="5">
    <source>
        <dbReference type="Google" id="ProtNLM"/>
    </source>
</evidence>
<name>A0A9X2FFE5_9BACT</name>
<protein>
    <recommendedName>
        <fullName evidence="5">Secreted protein with PEP-CTERM sorting signal</fullName>
    </recommendedName>
</protein>
<accession>A0A9X2FFE5</accession>
<evidence type="ECO:0000313" key="3">
    <source>
        <dbReference type="EMBL" id="MCO6047754.1"/>
    </source>
</evidence>
<dbReference type="EMBL" id="JAMXLR010000092">
    <property type="protein sequence ID" value="MCO6047754.1"/>
    <property type="molecule type" value="Genomic_DNA"/>
</dbReference>
<proteinExistence type="predicted"/>
<evidence type="ECO:0000256" key="2">
    <source>
        <dbReference type="SAM" id="SignalP"/>
    </source>
</evidence>
<feature type="transmembrane region" description="Helical" evidence="1">
    <location>
        <begin position="188"/>
        <end position="206"/>
    </location>
</feature>
<keyword evidence="1" id="KW-0472">Membrane</keyword>
<dbReference type="Proteomes" id="UP001155241">
    <property type="component" value="Unassembled WGS sequence"/>
</dbReference>
<keyword evidence="1" id="KW-0812">Transmembrane</keyword>
<dbReference type="RefSeq" id="WP_252855861.1">
    <property type="nucleotide sequence ID" value="NZ_JAMXLR010000092.1"/>
</dbReference>
<keyword evidence="2" id="KW-0732">Signal</keyword>
<sequence>MKRFGQLLSLAIVIGLWASPAHASISLTLDSYDVDGLDSDPGLVIETANLLPQPYSFDLEVGESITVELFDIWTNESAHNLDDSVQKPISVDFLFSEPAPAFGGSVDGGTSAVTGTIIVIPFSAGLVEWDGVSQLFFGPNGDGILEVTLLDEYFNGSLIGGFDPGRENGATINADFKLLVEPTAVPEMSSIIVWSFIGLGVGLVAYRRQCSAA</sequence>
<gene>
    <name evidence="3" type="ORF">NG895_27945</name>
</gene>
<organism evidence="3 4">
    <name type="scientific">Aeoliella straminimaris</name>
    <dbReference type="NCBI Taxonomy" id="2954799"/>
    <lineage>
        <taxon>Bacteria</taxon>
        <taxon>Pseudomonadati</taxon>
        <taxon>Planctomycetota</taxon>
        <taxon>Planctomycetia</taxon>
        <taxon>Pirellulales</taxon>
        <taxon>Lacipirellulaceae</taxon>
        <taxon>Aeoliella</taxon>
    </lineage>
</organism>
<reference evidence="3" key="1">
    <citation type="submission" date="2022-06" db="EMBL/GenBank/DDBJ databases">
        <title>Aeoliella straminimaris, a novel planctomycete from sediments.</title>
        <authorList>
            <person name="Vitorino I.R."/>
            <person name="Lage O.M."/>
        </authorList>
    </citation>
    <scope>NUCLEOTIDE SEQUENCE</scope>
    <source>
        <strain evidence="3">ICT_H6.2</strain>
    </source>
</reference>
<evidence type="ECO:0000256" key="1">
    <source>
        <dbReference type="SAM" id="Phobius"/>
    </source>
</evidence>
<dbReference type="AlphaFoldDB" id="A0A9X2FFE5"/>
<feature type="signal peptide" evidence="2">
    <location>
        <begin position="1"/>
        <end position="23"/>
    </location>
</feature>